<dbReference type="AlphaFoldDB" id="A0A0A9GJK4"/>
<keyword evidence="1" id="KW-0413">Isomerase</keyword>
<protein>
    <submittedName>
        <fullName evidence="1">DNA topoisomerase III alpha, putative</fullName>
    </submittedName>
</protein>
<organism evidence="1">
    <name type="scientific">Arundo donax</name>
    <name type="common">Giant reed</name>
    <name type="synonym">Donax arundinaceus</name>
    <dbReference type="NCBI Taxonomy" id="35708"/>
    <lineage>
        <taxon>Eukaryota</taxon>
        <taxon>Viridiplantae</taxon>
        <taxon>Streptophyta</taxon>
        <taxon>Embryophyta</taxon>
        <taxon>Tracheophyta</taxon>
        <taxon>Spermatophyta</taxon>
        <taxon>Magnoliopsida</taxon>
        <taxon>Liliopsida</taxon>
        <taxon>Poales</taxon>
        <taxon>Poaceae</taxon>
        <taxon>PACMAD clade</taxon>
        <taxon>Arundinoideae</taxon>
        <taxon>Arundineae</taxon>
        <taxon>Arundo</taxon>
    </lineage>
</organism>
<name>A0A0A9GJK4_ARUDO</name>
<dbReference type="EMBL" id="GBRH01177018">
    <property type="protein sequence ID" value="JAE20878.1"/>
    <property type="molecule type" value="Transcribed_RNA"/>
</dbReference>
<reference evidence="1" key="1">
    <citation type="submission" date="2014-09" db="EMBL/GenBank/DDBJ databases">
        <authorList>
            <person name="Magalhaes I.L.F."/>
            <person name="Oliveira U."/>
            <person name="Santos F.R."/>
            <person name="Vidigal T.H.D.A."/>
            <person name="Brescovit A.D."/>
            <person name="Santos A.J."/>
        </authorList>
    </citation>
    <scope>NUCLEOTIDE SEQUENCE</scope>
    <source>
        <tissue evidence="1">Shoot tissue taken approximately 20 cm above the soil surface</tissue>
    </source>
</reference>
<reference evidence="1" key="2">
    <citation type="journal article" date="2015" name="Data Brief">
        <title>Shoot transcriptome of the giant reed, Arundo donax.</title>
        <authorList>
            <person name="Barrero R.A."/>
            <person name="Guerrero F.D."/>
            <person name="Moolhuijzen P."/>
            <person name="Goolsby J.A."/>
            <person name="Tidwell J."/>
            <person name="Bellgard S.E."/>
            <person name="Bellgard M.I."/>
        </authorList>
    </citation>
    <scope>NUCLEOTIDE SEQUENCE</scope>
    <source>
        <tissue evidence="1">Shoot tissue taken approximately 20 cm above the soil surface</tissue>
    </source>
</reference>
<sequence length="25" mass="2815">MAPRISFRSGCDQSSLSYVRTRPSL</sequence>
<proteinExistence type="predicted"/>
<dbReference type="GO" id="GO:0016853">
    <property type="term" value="F:isomerase activity"/>
    <property type="evidence" value="ECO:0007669"/>
    <property type="project" value="UniProtKB-KW"/>
</dbReference>
<evidence type="ECO:0000313" key="1">
    <source>
        <dbReference type="EMBL" id="JAE20878.1"/>
    </source>
</evidence>
<accession>A0A0A9GJK4</accession>